<feature type="region of interest" description="Disordered" evidence="1">
    <location>
        <begin position="1"/>
        <end position="32"/>
    </location>
</feature>
<dbReference type="EMBL" id="LLXI01000579">
    <property type="protein sequence ID" value="PKY47808.1"/>
    <property type="molecule type" value="Genomic_DNA"/>
</dbReference>
<feature type="compositionally biased region" description="Low complexity" evidence="1">
    <location>
        <begin position="13"/>
        <end position="32"/>
    </location>
</feature>
<accession>A0A2I1GMD9</accession>
<protein>
    <submittedName>
        <fullName evidence="2">Uncharacterized protein</fullName>
    </submittedName>
</protein>
<evidence type="ECO:0000313" key="3">
    <source>
        <dbReference type="Proteomes" id="UP000234323"/>
    </source>
</evidence>
<gene>
    <name evidence="2" type="ORF">RhiirA4_463176</name>
</gene>
<reference evidence="2 3" key="1">
    <citation type="submission" date="2015-10" db="EMBL/GenBank/DDBJ databases">
        <title>Genome analyses suggest a sexual origin of heterokaryosis in a supposedly ancient asexual fungus.</title>
        <authorList>
            <person name="Ropars J."/>
            <person name="Sedzielewska K."/>
            <person name="Noel J."/>
            <person name="Charron P."/>
            <person name="Farinelli L."/>
            <person name="Marton T."/>
            <person name="Kruger M."/>
            <person name="Pelin A."/>
            <person name="Brachmann A."/>
            <person name="Corradi N."/>
        </authorList>
    </citation>
    <scope>NUCLEOTIDE SEQUENCE [LARGE SCALE GENOMIC DNA]</scope>
    <source>
        <strain evidence="2 3">A4</strain>
    </source>
</reference>
<proteinExistence type="predicted"/>
<sequence length="105" mass="11781">METSANIQDRNFNESVEGNESNENAEGNEGNISTFTHFLEEIKDDYKNGSIAITYCITQYPKSRVKSGSMIRVQVESVKRRKTEGSGHKRKLPPPTSELLSGRLC</sequence>
<keyword evidence="3" id="KW-1185">Reference proteome</keyword>
<name>A0A2I1GMD9_9GLOM</name>
<feature type="region of interest" description="Disordered" evidence="1">
    <location>
        <begin position="78"/>
        <end position="105"/>
    </location>
</feature>
<dbReference type="Proteomes" id="UP000234323">
    <property type="component" value="Unassembled WGS sequence"/>
</dbReference>
<comment type="caution">
    <text evidence="2">The sequence shown here is derived from an EMBL/GenBank/DDBJ whole genome shotgun (WGS) entry which is preliminary data.</text>
</comment>
<feature type="compositionally biased region" description="Polar residues" evidence="1">
    <location>
        <begin position="1"/>
        <end position="10"/>
    </location>
</feature>
<dbReference type="OrthoDB" id="2441910at2759"/>
<dbReference type="AlphaFoldDB" id="A0A2I1GMD9"/>
<evidence type="ECO:0000256" key="1">
    <source>
        <dbReference type="SAM" id="MobiDB-lite"/>
    </source>
</evidence>
<evidence type="ECO:0000313" key="2">
    <source>
        <dbReference type="EMBL" id="PKY47808.1"/>
    </source>
</evidence>
<organism evidence="2 3">
    <name type="scientific">Rhizophagus irregularis</name>
    <dbReference type="NCBI Taxonomy" id="588596"/>
    <lineage>
        <taxon>Eukaryota</taxon>
        <taxon>Fungi</taxon>
        <taxon>Fungi incertae sedis</taxon>
        <taxon>Mucoromycota</taxon>
        <taxon>Glomeromycotina</taxon>
        <taxon>Glomeromycetes</taxon>
        <taxon>Glomerales</taxon>
        <taxon>Glomeraceae</taxon>
        <taxon>Rhizophagus</taxon>
    </lineage>
</organism>